<protein>
    <submittedName>
        <fullName evidence="1">Uncharacterized protein</fullName>
    </submittedName>
</protein>
<dbReference type="EMBL" id="CM031823">
    <property type="protein sequence ID" value="KAG6626716.1"/>
    <property type="molecule type" value="Genomic_DNA"/>
</dbReference>
<evidence type="ECO:0000313" key="1">
    <source>
        <dbReference type="EMBL" id="KAG6626716.1"/>
    </source>
</evidence>
<accession>A0A8T1N4X4</accession>
<evidence type="ECO:0000313" key="2">
    <source>
        <dbReference type="Proteomes" id="UP000811609"/>
    </source>
</evidence>
<sequence>MPRNGLHLGGLNEYFQGVMLCHEMGCICVV</sequence>
<name>A0A8T1N4X4_CARIL</name>
<keyword evidence="2" id="KW-1185">Reference proteome</keyword>
<dbReference type="AlphaFoldDB" id="A0A8T1N4X4"/>
<comment type="caution">
    <text evidence="1">The sequence shown here is derived from an EMBL/GenBank/DDBJ whole genome shotgun (WGS) entry which is preliminary data.</text>
</comment>
<reference evidence="1" key="1">
    <citation type="submission" date="2020-12" db="EMBL/GenBank/DDBJ databases">
        <title>WGS assembly of Carya illinoinensis cv. Pawnee.</title>
        <authorList>
            <person name="Platts A."/>
            <person name="Shu S."/>
            <person name="Wright S."/>
            <person name="Barry K."/>
            <person name="Edger P."/>
            <person name="Pires J.C."/>
            <person name="Schmutz J."/>
        </authorList>
    </citation>
    <scope>NUCLEOTIDE SEQUENCE</scope>
    <source>
        <tissue evidence="1">Leaf</tissue>
    </source>
</reference>
<dbReference type="Proteomes" id="UP000811609">
    <property type="component" value="Chromosome 15"/>
</dbReference>
<gene>
    <name evidence="1" type="ORF">CIPAW_15G070700</name>
</gene>
<organism evidence="1 2">
    <name type="scientific">Carya illinoinensis</name>
    <name type="common">Pecan</name>
    <dbReference type="NCBI Taxonomy" id="32201"/>
    <lineage>
        <taxon>Eukaryota</taxon>
        <taxon>Viridiplantae</taxon>
        <taxon>Streptophyta</taxon>
        <taxon>Embryophyta</taxon>
        <taxon>Tracheophyta</taxon>
        <taxon>Spermatophyta</taxon>
        <taxon>Magnoliopsida</taxon>
        <taxon>eudicotyledons</taxon>
        <taxon>Gunneridae</taxon>
        <taxon>Pentapetalae</taxon>
        <taxon>rosids</taxon>
        <taxon>fabids</taxon>
        <taxon>Fagales</taxon>
        <taxon>Juglandaceae</taxon>
        <taxon>Carya</taxon>
    </lineage>
</organism>
<proteinExistence type="predicted"/>